<dbReference type="AlphaFoldDB" id="A0A9X3LM13"/>
<dbReference type="GO" id="GO:0016301">
    <property type="term" value="F:kinase activity"/>
    <property type="evidence" value="ECO:0007669"/>
    <property type="project" value="UniProtKB-KW"/>
</dbReference>
<evidence type="ECO:0000256" key="6">
    <source>
        <dbReference type="ARBA" id="ARBA00022777"/>
    </source>
</evidence>
<evidence type="ECO:0000259" key="10">
    <source>
        <dbReference type="PROSITE" id="PS00794"/>
    </source>
</evidence>
<reference evidence="11" key="1">
    <citation type="submission" date="2022-02" db="EMBL/GenBank/DDBJ databases">
        <title>Corynebacterium sp. from urogenital microbiome.</title>
        <authorList>
            <person name="Cappelli E.A."/>
            <person name="Ribeiro T.G."/>
            <person name="Peixe L."/>
        </authorList>
    </citation>
    <scope>NUCLEOTIDE SEQUENCE</scope>
    <source>
        <strain evidence="11">C8Ua_174</strain>
    </source>
</reference>
<dbReference type="PANTHER" id="PTHR43071:SF1">
    <property type="entry name" value="2-AMINO-4-HYDROXY-6-HYDROXYMETHYLDIHYDROPTERIDINE PYROPHOSPHOKINASE"/>
    <property type="match status" value="1"/>
</dbReference>
<dbReference type="GO" id="GO:0046656">
    <property type="term" value="P:folic acid biosynthetic process"/>
    <property type="evidence" value="ECO:0007669"/>
    <property type="project" value="UniProtKB-KW"/>
</dbReference>
<evidence type="ECO:0000256" key="7">
    <source>
        <dbReference type="ARBA" id="ARBA00022840"/>
    </source>
</evidence>
<keyword evidence="5" id="KW-0547">Nucleotide-binding</keyword>
<accession>A0A9X3LM13</accession>
<evidence type="ECO:0000256" key="1">
    <source>
        <dbReference type="ARBA" id="ARBA00000198"/>
    </source>
</evidence>
<dbReference type="Pfam" id="PF01288">
    <property type="entry name" value="HPPK"/>
    <property type="match status" value="1"/>
</dbReference>
<evidence type="ECO:0000256" key="9">
    <source>
        <dbReference type="SAM" id="MobiDB-lite"/>
    </source>
</evidence>
<keyword evidence="12" id="KW-1185">Reference proteome</keyword>
<evidence type="ECO:0000256" key="3">
    <source>
        <dbReference type="ARBA" id="ARBA00013253"/>
    </source>
</evidence>
<evidence type="ECO:0000256" key="2">
    <source>
        <dbReference type="ARBA" id="ARBA00005051"/>
    </source>
</evidence>
<evidence type="ECO:0000256" key="5">
    <source>
        <dbReference type="ARBA" id="ARBA00022741"/>
    </source>
</evidence>
<dbReference type="InterPro" id="IPR035907">
    <property type="entry name" value="Hppk_sf"/>
</dbReference>
<feature type="region of interest" description="Disordered" evidence="9">
    <location>
        <begin position="173"/>
        <end position="200"/>
    </location>
</feature>
<dbReference type="Proteomes" id="UP001146469">
    <property type="component" value="Unassembled WGS sequence"/>
</dbReference>
<evidence type="ECO:0000313" key="12">
    <source>
        <dbReference type="Proteomes" id="UP001146469"/>
    </source>
</evidence>
<proteinExistence type="predicted"/>
<dbReference type="Gene3D" id="3.30.70.560">
    <property type="entry name" value="7,8-Dihydro-6-hydroxymethylpterin-pyrophosphokinase HPPK"/>
    <property type="match status" value="1"/>
</dbReference>
<protein>
    <recommendedName>
        <fullName evidence="3">2-amino-4-hydroxy-6-hydroxymethyldihydropteridine diphosphokinase</fullName>
        <ecNumber evidence="3">2.7.6.3</ecNumber>
    </recommendedName>
</protein>
<keyword evidence="4 11" id="KW-0808">Transferase</keyword>
<comment type="caution">
    <text evidence="11">The sequence shown here is derived from an EMBL/GenBank/DDBJ whole genome shotgun (WGS) entry which is preliminary data.</text>
</comment>
<evidence type="ECO:0000256" key="4">
    <source>
        <dbReference type="ARBA" id="ARBA00022679"/>
    </source>
</evidence>
<dbReference type="RefSeq" id="WP_071055962.1">
    <property type="nucleotide sequence ID" value="NZ_JAKMUT010000005.1"/>
</dbReference>
<dbReference type="CDD" id="cd00483">
    <property type="entry name" value="HPPK"/>
    <property type="match status" value="1"/>
</dbReference>
<dbReference type="EMBL" id="JAKMUT010000005">
    <property type="protein sequence ID" value="MCZ9289889.1"/>
    <property type="molecule type" value="Genomic_DNA"/>
</dbReference>
<name>A0A9X3LM13_9CORY</name>
<organism evidence="11 12">
    <name type="scientific">Corynebacterium evansiae</name>
    <dbReference type="NCBI Taxonomy" id="2913499"/>
    <lineage>
        <taxon>Bacteria</taxon>
        <taxon>Bacillati</taxon>
        <taxon>Actinomycetota</taxon>
        <taxon>Actinomycetes</taxon>
        <taxon>Mycobacteriales</taxon>
        <taxon>Corynebacteriaceae</taxon>
        <taxon>Corynebacterium</taxon>
    </lineage>
</organism>
<evidence type="ECO:0000313" key="11">
    <source>
        <dbReference type="EMBL" id="MCZ9289889.1"/>
    </source>
</evidence>
<evidence type="ECO:0000256" key="8">
    <source>
        <dbReference type="ARBA" id="ARBA00022909"/>
    </source>
</evidence>
<dbReference type="InterPro" id="IPR000550">
    <property type="entry name" value="Hppk"/>
</dbReference>
<dbReference type="GO" id="GO:0003848">
    <property type="term" value="F:2-amino-4-hydroxy-6-hydroxymethyldihydropteridine diphosphokinase activity"/>
    <property type="evidence" value="ECO:0007669"/>
    <property type="project" value="UniProtKB-EC"/>
</dbReference>
<comment type="pathway">
    <text evidence="2">Cofactor biosynthesis; tetrahydrofolate biosynthesis; 2-amino-4-hydroxy-6-hydroxymethyl-7,8-dihydropteridine diphosphate from 7,8-dihydroneopterin triphosphate: step 4/4.</text>
</comment>
<comment type="catalytic activity">
    <reaction evidence="1">
        <text>6-hydroxymethyl-7,8-dihydropterin + ATP = (7,8-dihydropterin-6-yl)methyl diphosphate + AMP + H(+)</text>
        <dbReference type="Rhea" id="RHEA:11412"/>
        <dbReference type="ChEBI" id="CHEBI:15378"/>
        <dbReference type="ChEBI" id="CHEBI:30616"/>
        <dbReference type="ChEBI" id="CHEBI:44841"/>
        <dbReference type="ChEBI" id="CHEBI:72950"/>
        <dbReference type="ChEBI" id="CHEBI:456215"/>
        <dbReference type="EC" id="2.7.6.3"/>
    </reaction>
</comment>
<gene>
    <name evidence="11" type="primary">folK</name>
    <name evidence="11" type="ORF">L8V00_06705</name>
</gene>
<dbReference type="EC" id="2.7.6.3" evidence="3"/>
<dbReference type="SUPFAM" id="SSF55083">
    <property type="entry name" value="6-hydroxymethyl-7,8-dihydropterin pyrophosphokinase, HPPK"/>
    <property type="match status" value="1"/>
</dbReference>
<keyword evidence="8" id="KW-0289">Folate biosynthesis</keyword>
<sequence>MITAFLGIGSNMPGDVGSPTAQIERAYELLAMHPAIEIVEKSRIFVTPPWGGVEQQEFRNSVVAVRTSLDPLALLHHCQFAEAVAGREREVRWGPRTVDVDILFCFDAQSQPLQSQGKWGFELVIPHPYAHERAFVLVPLSDLQLAREPWCTLGGRGILEWLEEVDPAERKAIVPADRSELSVPGEDQSLGTNTRTKDEG</sequence>
<dbReference type="PANTHER" id="PTHR43071">
    <property type="entry name" value="2-AMINO-4-HYDROXY-6-HYDROXYMETHYLDIHYDROPTERIDINE PYROPHOSPHOKINASE"/>
    <property type="match status" value="1"/>
</dbReference>
<feature type="domain" description="7,8-dihydro-6-hydroxymethylpterin-pyrophosphokinase" evidence="10">
    <location>
        <begin position="92"/>
        <end position="103"/>
    </location>
</feature>
<keyword evidence="7" id="KW-0067">ATP-binding</keyword>
<dbReference type="NCBIfam" id="TIGR01498">
    <property type="entry name" value="folK"/>
    <property type="match status" value="1"/>
</dbReference>
<dbReference type="GO" id="GO:0005524">
    <property type="term" value="F:ATP binding"/>
    <property type="evidence" value="ECO:0007669"/>
    <property type="project" value="UniProtKB-KW"/>
</dbReference>
<dbReference type="PROSITE" id="PS00794">
    <property type="entry name" value="HPPK"/>
    <property type="match status" value="1"/>
</dbReference>
<keyword evidence="6" id="KW-0418">Kinase</keyword>